<evidence type="ECO:0000256" key="1">
    <source>
        <dbReference type="SAM" id="Phobius"/>
    </source>
</evidence>
<reference evidence="2 3" key="1">
    <citation type="submission" date="2015-09" db="EMBL/GenBank/DDBJ databases">
        <title>Bacillus cereus food isolates.</title>
        <authorList>
            <person name="Boekhorst J."/>
        </authorList>
    </citation>
    <scope>NUCLEOTIDE SEQUENCE [LARGE SCALE GENOMIC DNA]</scope>
    <source>
        <strain evidence="2 3">B4088</strain>
    </source>
</reference>
<keyword evidence="1" id="KW-1133">Transmembrane helix</keyword>
<dbReference type="PATRIC" id="fig|1396.532.peg.258"/>
<organism evidence="2 3">
    <name type="scientific">Bacillus cereus</name>
    <dbReference type="NCBI Taxonomy" id="1396"/>
    <lineage>
        <taxon>Bacteria</taxon>
        <taxon>Bacillati</taxon>
        <taxon>Bacillota</taxon>
        <taxon>Bacilli</taxon>
        <taxon>Bacillales</taxon>
        <taxon>Bacillaceae</taxon>
        <taxon>Bacillus</taxon>
        <taxon>Bacillus cereus group</taxon>
    </lineage>
</organism>
<name>A0A151V336_BACCE</name>
<sequence length="267" mass="31732">MDTKTVLTIIGSFLAASTAQLISHILTLRREKKNYKKACYQNLYSPIIFKLTDYIKSESYYDDFYELNTTYQKPSDIFHEVMQHIEKNLVYTSVDIINIYQVWKRDYSHPSSKDELPSNVKLENQMDLNISFANIFFAQFLKINKSLKFKHKIVNEELRAPYFFTHFFLLIKECTRPYSVTFEEIFSIYDLIEAILLPNNNYTERIISIRNNLDKVQSTNLYKNDDRVHEAYLSAYELLYEIVNEMAIISEERATDFKDFLDSQIQK</sequence>
<evidence type="ECO:0000313" key="2">
    <source>
        <dbReference type="EMBL" id="KZD50702.1"/>
    </source>
</evidence>
<protein>
    <submittedName>
        <fullName evidence="2">Uncharacterized protein</fullName>
    </submittedName>
</protein>
<evidence type="ECO:0000313" key="3">
    <source>
        <dbReference type="Proteomes" id="UP000076482"/>
    </source>
</evidence>
<dbReference type="AlphaFoldDB" id="A0A151V336"/>
<proteinExistence type="predicted"/>
<dbReference type="Proteomes" id="UP000076482">
    <property type="component" value="Unassembled WGS sequence"/>
</dbReference>
<dbReference type="EMBL" id="LJKE01000129">
    <property type="protein sequence ID" value="KZD50702.1"/>
    <property type="molecule type" value="Genomic_DNA"/>
</dbReference>
<comment type="caution">
    <text evidence="2">The sequence shown here is derived from an EMBL/GenBank/DDBJ whole genome shotgun (WGS) entry which is preliminary data.</text>
</comment>
<keyword evidence="1" id="KW-0812">Transmembrane</keyword>
<accession>A0A151V336</accession>
<feature type="transmembrane region" description="Helical" evidence="1">
    <location>
        <begin position="6"/>
        <end position="28"/>
    </location>
</feature>
<keyword evidence="1" id="KW-0472">Membrane</keyword>
<gene>
    <name evidence="2" type="ORF">B4088_6290</name>
</gene>
<dbReference type="RefSeq" id="WP_000380116.1">
    <property type="nucleotide sequence ID" value="NZ_AP022987.1"/>
</dbReference>